<dbReference type="RefSeq" id="WP_065064151.1">
    <property type="nucleotide sequence ID" value="NZ_CADFGN010000006.1"/>
</dbReference>
<protein>
    <submittedName>
        <fullName evidence="1">Uncharacterized protein</fullName>
    </submittedName>
</protein>
<dbReference type="EMBL" id="FNZM01000006">
    <property type="protein sequence ID" value="SEJ57043.1"/>
    <property type="molecule type" value="Genomic_DNA"/>
</dbReference>
<dbReference type="AlphaFoldDB" id="A0A1A5X4H5"/>
<reference evidence="1 2" key="1">
    <citation type="submission" date="2016-10" db="EMBL/GenBank/DDBJ databases">
        <authorList>
            <person name="Varghese N."/>
            <person name="Submissions S."/>
        </authorList>
    </citation>
    <scope>NUCLEOTIDE SEQUENCE [LARGE SCALE GENOMIC DNA]</scope>
    <source>
        <strain evidence="1 2">LMG 22274</strain>
    </source>
</reference>
<organism evidence="1 2">
    <name type="scientific">Paraburkholderia tropica</name>
    <dbReference type="NCBI Taxonomy" id="92647"/>
    <lineage>
        <taxon>Bacteria</taxon>
        <taxon>Pseudomonadati</taxon>
        <taxon>Pseudomonadota</taxon>
        <taxon>Betaproteobacteria</taxon>
        <taxon>Burkholderiales</taxon>
        <taxon>Burkholderiaceae</taxon>
        <taxon>Paraburkholderia</taxon>
    </lineage>
</organism>
<gene>
    <name evidence="1" type="ORF">SAMN05216550_10622</name>
</gene>
<sequence>MKRLYHHRGHVIDVSVETVCRAPDGGATALDHIAVLLIAADASPEHPDTQPYARLRIDRTTGRAFESEADALMGGYSVGRGIVDKLVDKMIDAS</sequence>
<accession>A0A1A5X4H5</accession>
<comment type="caution">
    <text evidence="1">The sequence shown here is derived from an EMBL/GenBank/DDBJ whole genome shotgun (WGS) entry which is preliminary data.</text>
</comment>
<proteinExistence type="predicted"/>
<evidence type="ECO:0000313" key="2">
    <source>
        <dbReference type="Proteomes" id="UP000183529"/>
    </source>
</evidence>
<name>A0A1A5X4H5_9BURK</name>
<evidence type="ECO:0000313" key="1">
    <source>
        <dbReference type="EMBL" id="SEJ57043.1"/>
    </source>
</evidence>
<dbReference type="OrthoDB" id="9111756at2"/>
<dbReference type="Proteomes" id="UP000183529">
    <property type="component" value="Unassembled WGS sequence"/>
</dbReference>